<evidence type="ECO:0000256" key="3">
    <source>
        <dbReference type="ARBA" id="ARBA00022578"/>
    </source>
</evidence>
<keyword evidence="5" id="KW-0233">DNA recombination</keyword>
<evidence type="ECO:0000256" key="1">
    <source>
        <dbReference type="ARBA" id="ARBA00002190"/>
    </source>
</evidence>
<keyword evidence="3" id="KW-0815">Transposition</keyword>
<evidence type="ECO:0008006" key="8">
    <source>
        <dbReference type="Google" id="ProtNLM"/>
    </source>
</evidence>
<organism evidence="6 7">
    <name type="scientific">Bradyrhizobium canariense</name>
    <dbReference type="NCBI Taxonomy" id="255045"/>
    <lineage>
        <taxon>Bacteria</taxon>
        <taxon>Pseudomonadati</taxon>
        <taxon>Pseudomonadota</taxon>
        <taxon>Alphaproteobacteria</taxon>
        <taxon>Hyphomicrobiales</taxon>
        <taxon>Nitrobacteraceae</taxon>
        <taxon>Bradyrhizobium</taxon>
    </lineage>
</organism>
<evidence type="ECO:0000256" key="2">
    <source>
        <dbReference type="ARBA" id="ARBA00010961"/>
    </source>
</evidence>
<evidence type="ECO:0000256" key="5">
    <source>
        <dbReference type="ARBA" id="ARBA00023172"/>
    </source>
</evidence>
<dbReference type="InterPro" id="IPR001207">
    <property type="entry name" value="Transposase_mutator"/>
</dbReference>
<sequence length="237" mass="26548">MQLAALLFRLHARNESAHAARPDGAASPPSKLFARDDAEAAKTRWRKVADQFRHKLPKLAPFRGGGDRRARLHDLLPQHRTKLHSTNPIERLNGVIKRRTEVAGIFRGIVADRISTSKGSRAGSGCRDRTNRFAARVSINIKEGVWAPNGGYCFQSAAHRRMTAQTAATVADVEQRIIDLERKHLRHHSDTLAILSAGRCSRRDRLSSRRSRPFRAPEVACPPAQNIEHRRSLGLLF</sequence>
<dbReference type="RefSeq" id="WP_085385671.1">
    <property type="nucleotide sequence ID" value="NZ_NAFJ01000157.1"/>
</dbReference>
<comment type="function">
    <text evidence="1">Required for the transposition of the insertion element.</text>
</comment>
<comment type="caution">
    <text evidence="6">The sequence shown here is derived from an EMBL/GenBank/DDBJ whole genome shotgun (WGS) entry which is preliminary data.</text>
</comment>
<dbReference type="EMBL" id="NAFK01000177">
    <property type="protein sequence ID" value="OSJ21043.1"/>
    <property type="molecule type" value="Genomic_DNA"/>
</dbReference>
<name>A0ABX3WU63_9BRAD</name>
<evidence type="ECO:0000256" key="4">
    <source>
        <dbReference type="ARBA" id="ARBA00023125"/>
    </source>
</evidence>
<evidence type="ECO:0000313" key="6">
    <source>
        <dbReference type="EMBL" id="OSJ21043.1"/>
    </source>
</evidence>
<proteinExistence type="inferred from homology"/>
<reference evidence="6 7" key="1">
    <citation type="submission" date="2017-03" db="EMBL/GenBank/DDBJ databases">
        <title>Whole genome sequences of fourteen strains of Bradyrhizobium canariense and one strain of Bradyrhizobium japonicum isolated from Lupinus (Papilionoideae: Genisteae) species in Algeria.</title>
        <authorList>
            <person name="Crovadore J."/>
            <person name="Chekireb D."/>
            <person name="Brachmann A."/>
            <person name="Chablais R."/>
            <person name="Cochard B."/>
            <person name="Lefort F."/>
        </authorList>
    </citation>
    <scope>NUCLEOTIDE SEQUENCE [LARGE SCALE GENOMIC DNA]</scope>
    <source>
        <strain evidence="6 7">UBMAN05</strain>
    </source>
</reference>
<protein>
    <recommendedName>
        <fullName evidence="8">Transposase</fullName>
    </recommendedName>
</protein>
<evidence type="ECO:0000313" key="7">
    <source>
        <dbReference type="Proteomes" id="UP000193884"/>
    </source>
</evidence>
<gene>
    <name evidence="6" type="ORF">BST63_35530</name>
</gene>
<dbReference type="Pfam" id="PF00872">
    <property type="entry name" value="Transposase_mut"/>
    <property type="match status" value="1"/>
</dbReference>
<accession>A0ABX3WU63</accession>
<keyword evidence="4" id="KW-0238">DNA-binding</keyword>
<dbReference type="Proteomes" id="UP000193884">
    <property type="component" value="Unassembled WGS sequence"/>
</dbReference>
<keyword evidence="7" id="KW-1185">Reference proteome</keyword>
<comment type="similarity">
    <text evidence="2">Belongs to the transposase mutator family.</text>
</comment>